<keyword evidence="13 18" id="KW-0186">Copper</keyword>
<evidence type="ECO:0000256" key="5">
    <source>
        <dbReference type="ARBA" id="ARBA00022692"/>
    </source>
</evidence>
<dbReference type="GO" id="GO:0046872">
    <property type="term" value="F:metal ion binding"/>
    <property type="evidence" value="ECO:0007669"/>
    <property type="project" value="UniProtKB-UniRule"/>
</dbReference>
<dbReference type="Pfam" id="PF00072">
    <property type="entry name" value="Response_reg"/>
    <property type="match status" value="1"/>
</dbReference>
<dbReference type="SUPFAM" id="SSF55781">
    <property type="entry name" value="GAF domain-like"/>
    <property type="match status" value="1"/>
</dbReference>
<keyword evidence="8 18" id="KW-0936">Ethylene signaling pathway</keyword>
<feature type="binding site" evidence="19">
    <location>
        <position position="72"/>
    </location>
    <ligand>
        <name>Cu cation</name>
        <dbReference type="ChEBI" id="CHEBI:23378"/>
    </ligand>
</feature>
<evidence type="ECO:0000256" key="17">
    <source>
        <dbReference type="ARBA" id="ARBA00023170"/>
    </source>
</evidence>
<keyword evidence="17 18" id="KW-0675">Receptor</keyword>
<proteinExistence type="inferred from homology"/>
<dbReference type="AlphaFoldDB" id="A0A1U8A4V6"/>
<feature type="cross-link" description="Glycyl lysine isopeptide (Lys-Gly) (interchain with G-Cter in ubiquitin)" evidence="21">
    <location>
        <position position="706"/>
    </location>
</feature>
<evidence type="ECO:0000256" key="16">
    <source>
        <dbReference type="ARBA" id="ARBA00023157"/>
    </source>
</evidence>
<dbReference type="Gene3D" id="3.40.50.2300">
    <property type="match status" value="1"/>
</dbReference>
<dbReference type="KEGG" id="nnu:104597117"/>
<dbReference type="InterPro" id="IPR014525">
    <property type="entry name" value="ETR"/>
</dbReference>
<evidence type="ECO:0000256" key="13">
    <source>
        <dbReference type="ARBA" id="ARBA00023008"/>
    </source>
</evidence>
<dbReference type="Gene3D" id="3.30.450.40">
    <property type="match status" value="1"/>
</dbReference>
<dbReference type="Gene3D" id="1.10.287.130">
    <property type="match status" value="1"/>
</dbReference>
<keyword evidence="5" id="KW-0812">Transmembrane</keyword>
<dbReference type="GO" id="GO:0004672">
    <property type="term" value="F:protein kinase activity"/>
    <property type="evidence" value="ECO:0007669"/>
    <property type="project" value="InterPro"/>
</dbReference>
<keyword evidence="11 18" id="KW-0067">ATP-binding</keyword>
<keyword evidence="3" id="KW-0597">Phosphoprotein</keyword>
<feature type="disulfide bond" description="Interchain" evidence="20">
    <location>
        <position position="4"/>
    </location>
</feature>
<evidence type="ECO:0000313" key="23">
    <source>
        <dbReference type="RefSeq" id="XP_010256827.1"/>
    </source>
</evidence>
<dbReference type="Pfam" id="PF25487">
    <property type="entry name" value="ETR1_N"/>
    <property type="match status" value="1"/>
</dbReference>
<dbReference type="RefSeq" id="XP_010256827.1">
    <property type="nucleotide sequence ID" value="XM_010258525.2"/>
</dbReference>
<evidence type="ECO:0000256" key="15">
    <source>
        <dbReference type="ARBA" id="ARBA00023136"/>
    </source>
</evidence>
<gene>
    <name evidence="23" type="primary">LOC104597117</name>
</gene>
<evidence type="ECO:0000256" key="19">
    <source>
        <dbReference type="PIRSR" id="PIRSR026389-2"/>
    </source>
</evidence>
<comment type="similarity">
    <text evidence="2 18">Belongs to the ethylene receptor family.</text>
</comment>
<evidence type="ECO:0000313" key="22">
    <source>
        <dbReference type="Proteomes" id="UP000189703"/>
    </source>
</evidence>
<protein>
    <recommendedName>
        <fullName evidence="18">Ethylene receptor</fullName>
    </recommendedName>
</protein>
<name>A0A1U8A4V6_NELNU</name>
<dbReference type="GO" id="GO:0051740">
    <property type="term" value="F:ethylene binding"/>
    <property type="evidence" value="ECO:0000318"/>
    <property type="project" value="GO_Central"/>
</dbReference>
<evidence type="ECO:0000256" key="4">
    <source>
        <dbReference type="ARBA" id="ARBA00022679"/>
    </source>
</evidence>
<dbReference type="OMA" id="CLARCFC"/>
<evidence type="ECO:0000256" key="20">
    <source>
        <dbReference type="PIRSR" id="PIRSR026389-3"/>
    </source>
</evidence>
<dbReference type="eggNOG" id="KOG0519">
    <property type="taxonomic scope" value="Eukaryota"/>
</dbReference>
<dbReference type="InterPro" id="IPR003018">
    <property type="entry name" value="GAF"/>
</dbReference>
<dbReference type="InterPro" id="IPR029016">
    <property type="entry name" value="GAF-like_dom_sf"/>
</dbReference>
<evidence type="ECO:0000256" key="11">
    <source>
        <dbReference type="ARBA" id="ARBA00022840"/>
    </source>
</evidence>
<keyword evidence="14 18" id="KW-0902">Two-component regulatory system</keyword>
<dbReference type="InterPro" id="IPR058544">
    <property type="entry name" value="ETR1_N"/>
</dbReference>
<dbReference type="PANTHER" id="PTHR24423:SF622">
    <property type="entry name" value="ETHYLENE RECEPTOR"/>
    <property type="match status" value="1"/>
</dbReference>
<comment type="cofactor">
    <cofactor evidence="19">
        <name>Cu cation</name>
        <dbReference type="ChEBI" id="CHEBI:23378"/>
    </cofactor>
    <text evidence="19">Binds 1 copper ion per dimer.</text>
</comment>
<dbReference type="GO" id="GO:0005789">
    <property type="term" value="C:endoplasmic reticulum membrane"/>
    <property type="evidence" value="ECO:0007669"/>
    <property type="project" value="UniProtKB-SubCell"/>
</dbReference>
<keyword evidence="12" id="KW-1133">Transmembrane helix</keyword>
<dbReference type="PIRSF" id="PIRSF026389">
    <property type="entry name" value="Ethyln_sen_HK"/>
    <property type="match status" value="1"/>
</dbReference>
<reference evidence="23" key="1">
    <citation type="submission" date="2025-08" db="UniProtKB">
        <authorList>
            <consortium name="RefSeq"/>
        </authorList>
    </citation>
    <scope>IDENTIFICATION</scope>
</reference>
<evidence type="ECO:0000256" key="9">
    <source>
        <dbReference type="ARBA" id="ARBA00022777"/>
    </source>
</evidence>
<dbReference type="GO" id="GO:0005783">
    <property type="term" value="C:endoplasmic reticulum"/>
    <property type="evidence" value="ECO:0000318"/>
    <property type="project" value="GO_Central"/>
</dbReference>
<evidence type="ECO:0000256" key="6">
    <source>
        <dbReference type="ARBA" id="ARBA00022723"/>
    </source>
</evidence>
<keyword evidence="15 18" id="KW-0472">Membrane</keyword>
<comment type="function">
    <text evidence="18">May act early in the ethylene signal transduction pathway, possibly as an ethylene receptor, or as a regulator of the pathway.</text>
</comment>
<keyword evidence="6 18" id="KW-0479">Metal-binding</keyword>
<feature type="disulfide bond" description="Interchain" evidence="20">
    <location>
        <position position="6"/>
    </location>
</feature>
<evidence type="ECO:0000256" key="8">
    <source>
        <dbReference type="ARBA" id="ARBA00022745"/>
    </source>
</evidence>
<dbReference type="InterPro" id="IPR036890">
    <property type="entry name" value="HATPase_C_sf"/>
</dbReference>
<keyword evidence="16 20" id="KW-1015">Disulfide bond</keyword>
<dbReference type="GeneID" id="104597117"/>
<comment type="subcellular location">
    <subcellularLocation>
        <location evidence="1">Endoplasmic reticulum membrane</location>
        <topology evidence="1">Multi-pass membrane protein</topology>
    </subcellularLocation>
</comment>
<evidence type="ECO:0000256" key="10">
    <source>
        <dbReference type="ARBA" id="ARBA00022824"/>
    </source>
</evidence>
<sequence length="732" mass="81802">MLSCACDDEVAGGFWTVDNILQCQKVSDFLIALAYFSIPLELFYFVSCSAIFPFRWVLTQFGAFIVLCGLTHFLTIWTYAPHSFYVMLALTILKILTALVSCATSITLVTLIPQVLKVMVREGLLIKKTRELGREVGLMKRQEEASHYVHMLTREIRQSLDRHTILYTTLVQLSNVLFLDNCAIWMPDELNSMMNLTHELKRRDGLVSIPVDDPELVDILQDKRVRVLGPDSRLGWVAGNGPAVAIRMPMLRVSNFKTGTPEMMETCYAILVLVLPANGNRDWSSQELEIVEVVADQVAVALSHAAVLEESLLMREKLLERNMALEKARQMALMANEARRSFQKVMAMEMITPSRSVAAILSVLQNENFRSENQKRIVDTMAKGSLLLSALIEDATGISGLRGSRFELKLRTFSLRSMLKEAVVVSKLLCASQAVDLDFHISKEVPDQVVGDETRILQAVMYMLGKVLGSGVGGTVSLSVSREYHSGDRLDPNYPAWRPARSEEYVLLRFKVVKTDSMEDDDSSLPVDELCSGEAGSQKTKFNICEKLAQLMHGSMSSGLASEGVDRCMNLTIRLRLQQSGGGFIQPRYMEPDTSRCLLKGMNILLADVHGFNQSITRKLLVNLGCHIAVVNSWHQCLETIHMGGNNHHLLLIDLGILEEDGIEMFARIRKLRLETSLLIVALTSRPDRNTRDVCLGNGIHGVICKPVILPELEDELQRVFRSAGTVPSFLQ</sequence>
<dbReference type="Proteomes" id="UP000189703">
    <property type="component" value="Unplaced"/>
</dbReference>
<dbReference type="SMART" id="SM00065">
    <property type="entry name" value="GAF"/>
    <property type="match status" value="1"/>
</dbReference>
<dbReference type="InterPro" id="IPR001789">
    <property type="entry name" value="Sig_transdc_resp-reg_receiver"/>
</dbReference>
<evidence type="ECO:0000256" key="3">
    <source>
        <dbReference type="ARBA" id="ARBA00022553"/>
    </source>
</evidence>
<evidence type="ECO:0000256" key="1">
    <source>
        <dbReference type="ARBA" id="ARBA00004477"/>
    </source>
</evidence>
<keyword evidence="10 18" id="KW-0256">Endoplasmic reticulum</keyword>
<dbReference type="STRING" id="4432.A0A1U8A4V6"/>
<dbReference type="GO" id="GO:0038199">
    <property type="term" value="F:ethylene receptor activity"/>
    <property type="evidence" value="ECO:0000318"/>
    <property type="project" value="GO_Central"/>
</dbReference>
<evidence type="ECO:0000256" key="12">
    <source>
        <dbReference type="ARBA" id="ARBA00022989"/>
    </source>
</evidence>
<dbReference type="SUPFAM" id="SSF52172">
    <property type="entry name" value="CheY-like"/>
    <property type="match status" value="1"/>
</dbReference>
<dbReference type="Pfam" id="PF01590">
    <property type="entry name" value="GAF"/>
    <property type="match status" value="1"/>
</dbReference>
<keyword evidence="7 18" id="KW-0547">Nucleotide-binding</keyword>
<evidence type="ECO:0000256" key="21">
    <source>
        <dbReference type="PIRSR" id="PIRSR026389-4"/>
    </source>
</evidence>
<dbReference type="PANTHER" id="PTHR24423">
    <property type="entry name" value="TWO-COMPONENT SENSOR HISTIDINE KINASE"/>
    <property type="match status" value="1"/>
</dbReference>
<feature type="binding site" evidence="19">
    <location>
        <position position="68"/>
    </location>
    <ligand>
        <name>Cu cation</name>
        <dbReference type="ChEBI" id="CHEBI:23378"/>
    </ligand>
</feature>
<evidence type="ECO:0000256" key="18">
    <source>
        <dbReference type="PIRNR" id="PIRNR026389"/>
    </source>
</evidence>
<dbReference type="Gene3D" id="3.30.565.10">
    <property type="entry name" value="Histidine kinase-like ATPase, C-terminal domain"/>
    <property type="match status" value="1"/>
</dbReference>
<organism evidence="22 23">
    <name type="scientific">Nelumbo nucifera</name>
    <name type="common">Sacred lotus</name>
    <dbReference type="NCBI Taxonomy" id="4432"/>
    <lineage>
        <taxon>Eukaryota</taxon>
        <taxon>Viridiplantae</taxon>
        <taxon>Streptophyta</taxon>
        <taxon>Embryophyta</taxon>
        <taxon>Tracheophyta</taxon>
        <taxon>Spermatophyta</taxon>
        <taxon>Magnoliopsida</taxon>
        <taxon>Proteales</taxon>
        <taxon>Nelumbonaceae</taxon>
        <taxon>Nelumbo</taxon>
    </lineage>
</organism>
<evidence type="ECO:0000256" key="14">
    <source>
        <dbReference type="ARBA" id="ARBA00023012"/>
    </source>
</evidence>
<evidence type="ECO:0000256" key="7">
    <source>
        <dbReference type="ARBA" id="ARBA00022741"/>
    </source>
</evidence>
<keyword evidence="9 18" id="KW-0418">Kinase</keyword>
<dbReference type="SMART" id="SM00448">
    <property type="entry name" value="REC"/>
    <property type="match status" value="1"/>
</dbReference>
<accession>A0A1U8A4V6</accession>
<keyword evidence="22" id="KW-1185">Reference proteome</keyword>
<dbReference type="GO" id="GO:0005524">
    <property type="term" value="F:ATP binding"/>
    <property type="evidence" value="ECO:0007669"/>
    <property type="project" value="UniProtKB-UniRule"/>
</dbReference>
<keyword evidence="4 18" id="KW-0808">Transferase</keyword>
<dbReference type="InterPro" id="IPR011006">
    <property type="entry name" value="CheY-like_superfamily"/>
</dbReference>
<evidence type="ECO:0000256" key="2">
    <source>
        <dbReference type="ARBA" id="ARBA00009842"/>
    </source>
</evidence>
<dbReference type="OrthoDB" id="60033at2759"/>
<dbReference type="PROSITE" id="PS50110">
    <property type="entry name" value="RESPONSE_REGULATORY"/>
    <property type="match status" value="1"/>
</dbReference>